<name>A0A329QIT2_9BACL</name>
<evidence type="ECO:0000313" key="3">
    <source>
        <dbReference type="Proteomes" id="UP000250642"/>
    </source>
</evidence>
<dbReference type="AlphaFoldDB" id="A0A329QIT2"/>
<evidence type="ECO:0000313" key="2">
    <source>
        <dbReference type="EMBL" id="RAW12234.1"/>
    </source>
</evidence>
<evidence type="ECO:0000256" key="1">
    <source>
        <dbReference type="SAM" id="MobiDB-lite"/>
    </source>
</evidence>
<reference evidence="2 3" key="1">
    <citation type="submission" date="2018-04" db="EMBL/GenBank/DDBJ databases">
        <title>Paenibacillus taichungensis Genome sequencing and assembly.</title>
        <authorList>
            <person name="Xu J."/>
            <person name="Rensing C."/>
            <person name="Mazhar H.S."/>
        </authorList>
    </citation>
    <scope>NUCLEOTIDE SEQUENCE [LARGE SCALE GENOMIC DNA]</scope>
    <source>
        <strain evidence="2 3">NC1</strain>
    </source>
</reference>
<dbReference type="Proteomes" id="UP000250642">
    <property type="component" value="Unassembled WGS sequence"/>
</dbReference>
<accession>A0A329QIT2</accession>
<feature type="compositionally biased region" description="Basic and acidic residues" evidence="1">
    <location>
        <begin position="181"/>
        <end position="198"/>
    </location>
</feature>
<dbReference type="Gene3D" id="1.20.120.450">
    <property type="entry name" value="dinb family like domain"/>
    <property type="match status" value="1"/>
</dbReference>
<dbReference type="SUPFAM" id="SSF109854">
    <property type="entry name" value="DinB/YfiT-like putative metalloenzymes"/>
    <property type="match status" value="1"/>
</dbReference>
<evidence type="ECO:0008006" key="4">
    <source>
        <dbReference type="Google" id="ProtNLM"/>
    </source>
</evidence>
<feature type="region of interest" description="Disordered" evidence="1">
    <location>
        <begin position="169"/>
        <end position="198"/>
    </location>
</feature>
<sequence length="198" mass="23139">MDMNQVFLDTAEKQFLYYKQLGEKAMEQLESEQLFQSWNEDANSIAVIVKHLWGNMLSRWTDVLTTDGEKPWRERDAEFVNDISTREELLAKWEEGWNCLLGAIRSFTPEQLSHIIYIRNEGHTVMEAIIRQLAHYPYHVGQIIYAAKMLKETAWNSLSIPRNGSDQYNGGKFAKPKARKHFTDDELRIEKGKGEEQQ</sequence>
<dbReference type="InterPro" id="IPR011466">
    <property type="entry name" value="DUF1572"/>
</dbReference>
<dbReference type="Pfam" id="PF07609">
    <property type="entry name" value="DUF1572"/>
    <property type="match status" value="1"/>
</dbReference>
<organism evidence="2 3">
    <name type="scientific">Paenibacillus taichungensis</name>
    <dbReference type="NCBI Taxonomy" id="484184"/>
    <lineage>
        <taxon>Bacteria</taxon>
        <taxon>Bacillati</taxon>
        <taxon>Bacillota</taxon>
        <taxon>Bacilli</taxon>
        <taxon>Bacillales</taxon>
        <taxon>Paenibacillaceae</taxon>
        <taxon>Paenibacillus</taxon>
    </lineage>
</organism>
<proteinExistence type="predicted"/>
<protein>
    <recommendedName>
        <fullName evidence="4">DUF1572 domain-containing protein</fullName>
    </recommendedName>
</protein>
<dbReference type="EMBL" id="QEVW01000015">
    <property type="protein sequence ID" value="RAW12234.1"/>
    <property type="molecule type" value="Genomic_DNA"/>
</dbReference>
<gene>
    <name evidence="2" type="ORF">DC345_23260</name>
</gene>
<dbReference type="InterPro" id="IPR034660">
    <property type="entry name" value="DinB/YfiT-like"/>
</dbReference>
<comment type="caution">
    <text evidence="2">The sequence shown here is derived from an EMBL/GenBank/DDBJ whole genome shotgun (WGS) entry which is preliminary data.</text>
</comment>